<protein>
    <submittedName>
        <fullName evidence="2">Pol polyprotein</fullName>
    </submittedName>
</protein>
<comment type="caution">
    <text evidence="2">The sequence shown here is derived from an EMBL/GenBank/DDBJ whole genome shotgun (WGS) entry which is preliminary data.</text>
</comment>
<name>A0AAV4IH28_9GAST</name>
<dbReference type="Gene3D" id="3.30.70.270">
    <property type="match status" value="1"/>
</dbReference>
<dbReference type="Gene3D" id="3.10.10.10">
    <property type="entry name" value="HIV Type 1 Reverse Transcriptase, subunit A, domain 1"/>
    <property type="match status" value="1"/>
</dbReference>
<evidence type="ECO:0000259" key="1">
    <source>
        <dbReference type="Pfam" id="PF23055"/>
    </source>
</evidence>
<keyword evidence="3" id="KW-1185">Reference proteome</keyword>
<dbReference type="Proteomes" id="UP000762676">
    <property type="component" value="Unassembled WGS sequence"/>
</dbReference>
<dbReference type="PANTHER" id="PTHR33327">
    <property type="entry name" value="ENDONUCLEASE"/>
    <property type="match status" value="1"/>
</dbReference>
<reference evidence="2 3" key="1">
    <citation type="journal article" date="2021" name="Elife">
        <title>Chloroplast acquisition without the gene transfer in kleptoplastic sea slugs, Plakobranchus ocellatus.</title>
        <authorList>
            <person name="Maeda T."/>
            <person name="Takahashi S."/>
            <person name="Yoshida T."/>
            <person name="Shimamura S."/>
            <person name="Takaki Y."/>
            <person name="Nagai Y."/>
            <person name="Toyoda A."/>
            <person name="Suzuki Y."/>
            <person name="Arimoto A."/>
            <person name="Ishii H."/>
            <person name="Satoh N."/>
            <person name="Nishiyama T."/>
            <person name="Hasebe M."/>
            <person name="Maruyama T."/>
            <person name="Minagawa J."/>
            <person name="Obokata J."/>
            <person name="Shigenobu S."/>
        </authorList>
    </citation>
    <scope>NUCLEOTIDE SEQUENCE [LARGE SCALE GENOMIC DNA]</scope>
</reference>
<dbReference type="SUPFAM" id="SSF56672">
    <property type="entry name" value="DNA/RNA polymerases"/>
    <property type="match status" value="1"/>
</dbReference>
<dbReference type="InterPro" id="IPR055469">
    <property type="entry name" value="DUF7041"/>
</dbReference>
<dbReference type="EMBL" id="BMAT01009565">
    <property type="protein sequence ID" value="GFS08893.1"/>
    <property type="molecule type" value="Genomic_DNA"/>
</dbReference>
<sequence length="398" mass="44724">MELDAIKQLADAIREQTLHATQATTTTVSSVSGVAFKAPQFWQTNAKAWFIRIEASFNTHTPPITQDLTKFHHVIQLLDSFTARRVQAVLENPPPVAKYDSLKSALLNSYEATQLQKDQELLNLNGLGDRKPSELLQHIFTFTFTAIPDADLDTLAKTADGIMDVEFAAAATRSVQNTYPIEVTQEEQANPGYGDVNVSDRSIGLRPLPLLLSYANTTPDSLPRLDPASISSTADLVQCLHVHPARKTTEPVQNTGRYWLDQCPCNLCGQLQFYLGPPVHARACRLYNDKLSAAKAEFEELERLGIIRRSSSPWSSPLHMVRKSNRGWRPCGDYRWLNDITKDDRYPLPHIQDLNSNLRGKTIFSKLEILSVAITIYQWLRRISLKQLSSHLLGFTNT</sequence>
<evidence type="ECO:0000313" key="2">
    <source>
        <dbReference type="EMBL" id="GFS08893.1"/>
    </source>
</evidence>
<proteinExistence type="predicted"/>
<feature type="domain" description="DUF7041" evidence="1">
    <location>
        <begin position="39"/>
        <end position="122"/>
    </location>
</feature>
<evidence type="ECO:0000313" key="3">
    <source>
        <dbReference type="Proteomes" id="UP000762676"/>
    </source>
</evidence>
<dbReference type="InterPro" id="IPR043128">
    <property type="entry name" value="Rev_trsase/Diguanyl_cyclase"/>
</dbReference>
<dbReference type="InterPro" id="IPR043502">
    <property type="entry name" value="DNA/RNA_pol_sf"/>
</dbReference>
<gene>
    <name evidence="2" type="ORF">ElyMa_004768900</name>
</gene>
<accession>A0AAV4IH28</accession>
<dbReference type="AlphaFoldDB" id="A0AAV4IH28"/>
<organism evidence="2 3">
    <name type="scientific">Elysia marginata</name>
    <dbReference type="NCBI Taxonomy" id="1093978"/>
    <lineage>
        <taxon>Eukaryota</taxon>
        <taxon>Metazoa</taxon>
        <taxon>Spiralia</taxon>
        <taxon>Lophotrochozoa</taxon>
        <taxon>Mollusca</taxon>
        <taxon>Gastropoda</taxon>
        <taxon>Heterobranchia</taxon>
        <taxon>Euthyneura</taxon>
        <taxon>Panpulmonata</taxon>
        <taxon>Sacoglossa</taxon>
        <taxon>Placobranchoidea</taxon>
        <taxon>Plakobranchidae</taxon>
        <taxon>Elysia</taxon>
    </lineage>
</organism>
<dbReference type="Pfam" id="PF23055">
    <property type="entry name" value="DUF7041"/>
    <property type="match status" value="1"/>
</dbReference>
<dbReference type="PANTHER" id="PTHR33327:SF3">
    <property type="entry name" value="RNA-DIRECTED DNA POLYMERASE"/>
    <property type="match status" value="1"/>
</dbReference>